<keyword evidence="4" id="KW-0813">Transport</keyword>
<gene>
    <name evidence="11" type="ORF">PITG_16969</name>
</gene>
<keyword evidence="7" id="KW-0472">Membrane</keyword>
<dbReference type="GO" id="GO:0017119">
    <property type="term" value="C:Golgi transport complex"/>
    <property type="evidence" value="ECO:0007669"/>
    <property type="project" value="TreeGrafter"/>
</dbReference>
<sequence>MRRDATRLWTSPVVELKADTVVMLADCTLKVSVYQARQWTACFWKDKMIGQGEMVFRCYEKVNENKSETIKISISAIKGTAVPSPQPSVVCEIRIEFKRGICYTESENTSPRGVRETPLTVRQDALLHSLERQVQLKTQAETHAPLLRSQRHPEASETLREFVAQRQSSSSRKNKSSIQLEPSFIHLSTQVDQCMSQWDSLYVHAHASQALVAEMEASHVQVAAKTQALYRSFEDVLQQVEALDARVAAIAAPMPHFTAIDDVAHALGFGVKFASPSSGSTGHVLMEKASRPRTSSASTDSGKAVQVFQHRRGIDPTTPTFEQALEKIDACVAYLTQHVEYKDSACFIEAYKTLAAGGLQGLKDYALSGLEAAKDAVYEAVQKETLAAQQSGVATSLVSQLDETSPYYVNFQLVAPALAAVAKQLERLNTQPAQNSVENLRVLGEVADAYATQRVQLLSPVLGAWLDAVSQTSDIVNVLRASCAQLLKVCEAEFRLFLKLFGHDPSDELFNFSGVDTSLGDDDALGGEDNENAFERLIFQLSGLLYNTVRPQFIAQKDLEVLCEVIQVLRSEVIEAAITPRAALVGYAEPVMHRMIQDAQERLILCMQKYIRDEIKGFAPSPADLDYPAKLVAAEQAGASLYATWYPSLEHTLMCLSKGYHFVKMEIFEELAQDAIQICTASLKMASADITATQGGLHGSLFLVKHLLTLREQITPFEIQFAQRSKALDFTSSADAMNELLADASTLFRFSGPNGLVGLFARGIPQIQTTTADVKKELEQELKRSCTAFIEIVLQQLAQPLLALMKQVAHVQQSQKATALDFRQCAFTAPSEVGNVLASVSHQLRDSLPEILQTIRLYLRNASTETILFKPVQS</sequence>
<dbReference type="RefSeq" id="XP_002897188.1">
    <property type="nucleotide sequence ID" value="XM_002897142.1"/>
</dbReference>
<dbReference type="EMBL" id="DS028164">
    <property type="protein sequence ID" value="EEY65325.1"/>
    <property type="molecule type" value="Genomic_DNA"/>
</dbReference>
<evidence type="ECO:0000256" key="8">
    <source>
        <dbReference type="ARBA" id="ARBA00031339"/>
    </source>
</evidence>
<dbReference type="InterPro" id="IPR007265">
    <property type="entry name" value="COG_su3"/>
</dbReference>
<evidence type="ECO:0000256" key="3">
    <source>
        <dbReference type="ARBA" id="ARBA00020976"/>
    </source>
</evidence>
<evidence type="ECO:0000256" key="2">
    <source>
        <dbReference type="ARBA" id="ARBA00009936"/>
    </source>
</evidence>
<dbReference type="GeneID" id="9469151"/>
<dbReference type="KEGG" id="pif:PITG_16969"/>
<dbReference type="GO" id="GO:0005801">
    <property type="term" value="C:cis-Golgi network"/>
    <property type="evidence" value="ECO:0007669"/>
    <property type="project" value="InterPro"/>
</dbReference>
<dbReference type="GO" id="GO:0007030">
    <property type="term" value="P:Golgi organization"/>
    <property type="evidence" value="ECO:0007669"/>
    <property type="project" value="TreeGrafter"/>
</dbReference>
<keyword evidence="6" id="KW-0333">Golgi apparatus</keyword>
<feature type="domain" description="Conserved oligomeric Golgi complex subunit 3 N-terminal" evidence="9">
    <location>
        <begin position="318"/>
        <end position="370"/>
    </location>
</feature>
<dbReference type="HOGENOM" id="CLU_011639_1_1_1"/>
<dbReference type="AlphaFoldDB" id="D0NUH9"/>
<comment type="similarity">
    <text evidence="2">Belongs to the COG3 family.</text>
</comment>
<proteinExistence type="inferred from homology"/>
<dbReference type="InterPro" id="IPR048685">
    <property type="entry name" value="COG3_C"/>
</dbReference>
<organism evidence="11 12">
    <name type="scientific">Phytophthora infestans (strain T30-4)</name>
    <name type="common">Potato late blight agent</name>
    <dbReference type="NCBI Taxonomy" id="403677"/>
    <lineage>
        <taxon>Eukaryota</taxon>
        <taxon>Sar</taxon>
        <taxon>Stramenopiles</taxon>
        <taxon>Oomycota</taxon>
        <taxon>Peronosporomycetes</taxon>
        <taxon>Peronosporales</taxon>
        <taxon>Peronosporaceae</taxon>
        <taxon>Phytophthora</taxon>
    </lineage>
</organism>
<dbReference type="PANTHER" id="PTHR13302:SF8">
    <property type="entry name" value="CONSERVED OLIGOMERIC GOLGI COMPLEX SUBUNIT 3"/>
    <property type="match status" value="1"/>
</dbReference>
<evidence type="ECO:0000256" key="6">
    <source>
        <dbReference type="ARBA" id="ARBA00023034"/>
    </source>
</evidence>
<dbReference type="InterPro" id="IPR048320">
    <property type="entry name" value="COG3_N"/>
</dbReference>
<dbReference type="Proteomes" id="UP000006643">
    <property type="component" value="Unassembled WGS sequence"/>
</dbReference>
<dbReference type="STRING" id="403677.D0NUH9"/>
<keyword evidence="5" id="KW-0653">Protein transport</keyword>
<evidence type="ECO:0000256" key="4">
    <source>
        <dbReference type="ARBA" id="ARBA00022448"/>
    </source>
</evidence>
<dbReference type="InParanoid" id="D0NUH9"/>
<dbReference type="Pfam" id="PF04136">
    <property type="entry name" value="COG3_N"/>
    <property type="match status" value="1"/>
</dbReference>
<dbReference type="GO" id="GO:0006886">
    <property type="term" value="P:intracellular protein transport"/>
    <property type="evidence" value="ECO:0007669"/>
    <property type="project" value="InterPro"/>
</dbReference>
<dbReference type="OrthoDB" id="296793at2759"/>
<evidence type="ECO:0000256" key="7">
    <source>
        <dbReference type="ARBA" id="ARBA00023136"/>
    </source>
</evidence>
<dbReference type="VEuPathDB" id="FungiDB:PITG_16969"/>
<dbReference type="PANTHER" id="PTHR13302">
    <property type="entry name" value="CONSERVED OLIGOMERIC GOLGI COMPLEX COMPONENT 3"/>
    <property type="match status" value="1"/>
</dbReference>
<evidence type="ECO:0000313" key="12">
    <source>
        <dbReference type="Proteomes" id="UP000006643"/>
    </source>
</evidence>
<dbReference type="GO" id="GO:0000139">
    <property type="term" value="C:Golgi membrane"/>
    <property type="evidence" value="ECO:0007669"/>
    <property type="project" value="UniProtKB-SubCell"/>
</dbReference>
<keyword evidence="12" id="KW-1185">Reference proteome</keyword>
<feature type="domain" description="Conserved oligomeric Golgi complex subunit 3 C-terminal" evidence="10">
    <location>
        <begin position="407"/>
        <end position="731"/>
    </location>
</feature>
<evidence type="ECO:0000313" key="11">
    <source>
        <dbReference type="EMBL" id="EEY65325.1"/>
    </source>
</evidence>
<dbReference type="GO" id="GO:0006891">
    <property type="term" value="P:intra-Golgi vesicle-mediated transport"/>
    <property type="evidence" value="ECO:0007669"/>
    <property type="project" value="TreeGrafter"/>
</dbReference>
<comment type="subcellular location">
    <subcellularLocation>
        <location evidence="1">Golgi apparatus membrane</location>
        <topology evidence="1">Peripheral membrane protein</topology>
    </subcellularLocation>
</comment>
<name>D0NUH9_PHYIT</name>
<dbReference type="OMA" id="DEFELWG"/>
<reference evidence="12" key="1">
    <citation type="journal article" date="2009" name="Nature">
        <title>Genome sequence and analysis of the Irish potato famine pathogen Phytophthora infestans.</title>
        <authorList>
            <consortium name="The Broad Institute Genome Sequencing Platform"/>
            <person name="Haas B.J."/>
            <person name="Kamoun S."/>
            <person name="Zody M.C."/>
            <person name="Jiang R.H."/>
            <person name="Handsaker R.E."/>
            <person name="Cano L.M."/>
            <person name="Grabherr M."/>
            <person name="Kodira C.D."/>
            <person name="Raffaele S."/>
            <person name="Torto-Alalibo T."/>
            <person name="Bozkurt T.O."/>
            <person name="Ah-Fong A.M."/>
            <person name="Alvarado L."/>
            <person name="Anderson V.L."/>
            <person name="Armstrong M.R."/>
            <person name="Avrova A."/>
            <person name="Baxter L."/>
            <person name="Beynon J."/>
            <person name="Boevink P.C."/>
            <person name="Bollmann S.R."/>
            <person name="Bos J.I."/>
            <person name="Bulone V."/>
            <person name="Cai G."/>
            <person name="Cakir C."/>
            <person name="Carrington J.C."/>
            <person name="Chawner M."/>
            <person name="Conti L."/>
            <person name="Costanzo S."/>
            <person name="Ewan R."/>
            <person name="Fahlgren N."/>
            <person name="Fischbach M.A."/>
            <person name="Fugelstad J."/>
            <person name="Gilroy E.M."/>
            <person name="Gnerre S."/>
            <person name="Green P.J."/>
            <person name="Grenville-Briggs L.J."/>
            <person name="Griffith J."/>
            <person name="Grunwald N.J."/>
            <person name="Horn K."/>
            <person name="Horner N.R."/>
            <person name="Hu C.H."/>
            <person name="Huitema E."/>
            <person name="Jeong D.H."/>
            <person name="Jones A.M."/>
            <person name="Jones J.D."/>
            <person name="Jones R.W."/>
            <person name="Karlsson E.K."/>
            <person name="Kunjeti S.G."/>
            <person name="Lamour K."/>
            <person name="Liu Z."/>
            <person name="Ma L."/>
            <person name="Maclean D."/>
            <person name="Chibucos M.C."/>
            <person name="McDonald H."/>
            <person name="McWalters J."/>
            <person name="Meijer H.J."/>
            <person name="Morgan W."/>
            <person name="Morris P.F."/>
            <person name="Munro C.A."/>
            <person name="O'Neill K."/>
            <person name="Ospina-Giraldo M."/>
            <person name="Pinzon A."/>
            <person name="Pritchard L."/>
            <person name="Ramsahoye B."/>
            <person name="Ren Q."/>
            <person name="Restrepo S."/>
            <person name="Roy S."/>
            <person name="Sadanandom A."/>
            <person name="Savidor A."/>
            <person name="Schornack S."/>
            <person name="Schwartz D.C."/>
            <person name="Schumann U.D."/>
            <person name="Schwessinger B."/>
            <person name="Seyer L."/>
            <person name="Sharpe T."/>
            <person name="Silvar C."/>
            <person name="Song J."/>
            <person name="Studholme D.J."/>
            <person name="Sykes S."/>
            <person name="Thines M."/>
            <person name="van de Vondervoort P.J."/>
            <person name="Phuntumart V."/>
            <person name="Wawra S."/>
            <person name="Weide R."/>
            <person name="Win J."/>
            <person name="Young C."/>
            <person name="Zhou S."/>
            <person name="Fry W."/>
            <person name="Meyers B.C."/>
            <person name="van West P."/>
            <person name="Ristaino J."/>
            <person name="Govers F."/>
            <person name="Birch P.R."/>
            <person name="Whisson S.C."/>
            <person name="Judelson H.S."/>
            <person name="Nusbaum C."/>
        </authorList>
    </citation>
    <scope>NUCLEOTIDE SEQUENCE [LARGE SCALE GENOMIC DNA]</scope>
    <source>
        <strain evidence="12">T30-4</strain>
    </source>
</reference>
<evidence type="ECO:0000259" key="10">
    <source>
        <dbReference type="Pfam" id="PF20671"/>
    </source>
</evidence>
<dbReference type="eggNOG" id="KOG2604">
    <property type="taxonomic scope" value="Eukaryota"/>
</dbReference>
<evidence type="ECO:0000256" key="1">
    <source>
        <dbReference type="ARBA" id="ARBA00004395"/>
    </source>
</evidence>
<accession>D0NUH9</accession>
<dbReference type="Pfam" id="PF20671">
    <property type="entry name" value="COG3_C"/>
    <property type="match status" value="1"/>
</dbReference>
<protein>
    <recommendedName>
        <fullName evidence="3">Conserved oligomeric Golgi complex subunit 3</fullName>
    </recommendedName>
    <alternativeName>
        <fullName evidence="8">Component of oligomeric Golgi complex 3</fullName>
    </alternativeName>
</protein>
<evidence type="ECO:0000256" key="5">
    <source>
        <dbReference type="ARBA" id="ARBA00022927"/>
    </source>
</evidence>
<evidence type="ECO:0000259" key="9">
    <source>
        <dbReference type="Pfam" id="PF04136"/>
    </source>
</evidence>